<dbReference type="EMBL" id="KF540252">
    <property type="protein sequence ID" value="AIF26923.1"/>
    <property type="molecule type" value="Genomic_DNA"/>
</dbReference>
<feature type="signal peptide" evidence="1">
    <location>
        <begin position="1"/>
        <end position="20"/>
    </location>
</feature>
<evidence type="ECO:0000256" key="1">
    <source>
        <dbReference type="SAM" id="SignalP"/>
    </source>
</evidence>
<organism evidence="2">
    <name type="scientific">uncultured bacterium fosmid pJB154B8_contig II</name>
    <dbReference type="NCBI Taxonomy" id="1478053"/>
    <lineage>
        <taxon>Bacteria</taxon>
        <taxon>environmental samples</taxon>
    </lineage>
</organism>
<feature type="chain" id="PRO_5005202754" description="Lipoprotein" evidence="1">
    <location>
        <begin position="21"/>
        <end position="154"/>
    </location>
</feature>
<evidence type="ECO:0008006" key="3">
    <source>
        <dbReference type="Google" id="ProtNLM"/>
    </source>
</evidence>
<sequence length="154" mass="17375">MKKILLFVMCALMSIGACDAQVAKLSKEMKKACKADVKKYSDWKGAGADSDLDKAMTRCYTYIEDSLNWVVAEAIAQETDISPEYARKKAVAKATELANRRCLLKCREVLRQRHMSKSDVGKRMEKVLTIYKDAKNRKDDGSQALVRVAFKITD</sequence>
<name>A0A0H3UAB5_9BACT</name>
<keyword evidence="1" id="KW-0732">Signal</keyword>
<accession>A0A0H3UAB5</accession>
<proteinExistence type="predicted"/>
<evidence type="ECO:0000313" key="2">
    <source>
        <dbReference type="EMBL" id="AIF26923.1"/>
    </source>
</evidence>
<dbReference type="AlphaFoldDB" id="A0A0H3UAB5"/>
<protein>
    <recommendedName>
        <fullName evidence="3">Lipoprotein</fullName>
    </recommendedName>
</protein>
<dbReference type="PROSITE" id="PS51257">
    <property type="entry name" value="PROKAR_LIPOPROTEIN"/>
    <property type="match status" value="1"/>
</dbReference>
<reference evidence="2" key="1">
    <citation type="submission" date="2013-08" db="EMBL/GenBank/DDBJ databases">
        <title>Comparison of modified E. coli strains.</title>
        <authorList>
            <person name="Juergensen J."/>
            <person name="Bonge A."/>
            <person name="Streit W.R."/>
        </authorList>
    </citation>
    <scope>NUCLEOTIDE SEQUENCE</scope>
</reference>